<keyword evidence="3" id="KW-0813">Transport</keyword>
<evidence type="ECO:0000256" key="9">
    <source>
        <dbReference type="PROSITE-ProRule" id="PRU00221"/>
    </source>
</evidence>
<dbReference type="PROSITE" id="PS50082">
    <property type="entry name" value="WD_REPEATS_2"/>
    <property type="match status" value="1"/>
</dbReference>
<evidence type="ECO:0000256" key="6">
    <source>
        <dbReference type="ARBA" id="ARBA00022824"/>
    </source>
</evidence>
<dbReference type="Gene3D" id="2.130.10.10">
    <property type="entry name" value="YVTN repeat-like/Quinoprotein amine dehydrogenase"/>
    <property type="match status" value="2"/>
</dbReference>
<comment type="subcellular location">
    <subcellularLocation>
        <location evidence="1">Endoplasmic reticulum</location>
    </subcellularLocation>
</comment>
<dbReference type="SMR" id="A0A0P0VED1"/>
<dbReference type="PANTHER" id="PTHR13923:SF11">
    <property type="entry name" value="SECRETORY 31, ISOFORM D"/>
    <property type="match status" value="1"/>
</dbReference>
<dbReference type="SMART" id="SM00320">
    <property type="entry name" value="WD40"/>
    <property type="match status" value="2"/>
</dbReference>
<keyword evidence="4 9" id="KW-0853">WD repeat</keyword>
<dbReference type="AlphaFoldDB" id="A0A0P0VED1"/>
<evidence type="ECO:0000256" key="7">
    <source>
        <dbReference type="ARBA" id="ARBA00022892"/>
    </source>
</evidence>
<reference evidence="10 11" key="3">
    <citation type="journal article" date="2013" name="Rice">
        <title>Improvement of the Oryza sativa Nipponbare reference genome using next generation sequence and optical map data.</title>
        <authorList>
            <person name="Kawahara Y."/>
            <person name="de la Bastide M."/>
            <person name="Hamilton J.P."/>
            <person name="Kanamori H."/>
            <person name="McCombie W.R."/>
            <person name="Ouyang S."/>
            <person name="Schwartz D.C."/>
            <person name="Tanaka T."/>
            <person name="Wu J."/>
            <person name="Zhou S."/>
            <person name="Childs K.L."/>
            <person name="Davidson R.M."/>
            <person name="Lin H."/>
            <person name="Quesada-Ocampo L."/>
            <person name="Vaillancourt B."/>
            <person name="Sakai H."/>
            <person name="Lee S.S."/>
            <person name="Kim J."/>
            <person name="Numa H."/>
            <person name="Itoh T."/>
            <person name="Buell C.R."/>
            <person name="Matsumoto T."/>
        </authorList>
    </citation>
    <scope>NUCLEOTIDE SEQUENCE [LARGE SCALE GENOMIC DNA]</scope>
    <source>
        <strain evidence="11">cv. Nipponbare</strain>
    </source>
</reference>
<evidence type="ECO:0000313" key="11">
    <source>
        <dbReference type="Proteomes" id="UP000059680"/>
    </source>
</evidence>
<dbReference type="Proteomes" id="UP000059680">
    <property type="component" value="Chromosome 2"/>
</dbReference>
<dbReference type="PROSITE" id="PS50294">
    <property type="entry name" value="WD_REPEATS_REGION"/>
    <property type="match status" value="1"/>
</dbReference>
<dbReference type="PANTHER" id="PTHR13923">
    <property type="entry name" value="SEC31-RELATED PROTEIN"/>
    <property type="match status" value="1"/>
</dbReference>
<dbReference type="PaxDb" id="39947-A0A0P0VED1"/>
<dbReference type="GO" id="GO:0015031">
    <property type="term" value="P:protein transport"/>
    <property type="evidence" value="ECO:0007669"/>
    <property type="project" value="UniProtKB-KW"/>
</dbReference>
<keyword evidence="6" id="KW-0256">Endoplasmic reticulum</keyword>
<proteinExistence type="inferred from homology"/>
<dbReference type="InParanoid" id="A0A0P0VED1"/>
<reference evidence="10 11" key="2">
    <citation type="journal article" date="2013" name="Plant Cell Physiol.">
        <title>Rice Annotation Project Database (RAP-DB): an integrative and interactive database for rice genomics.</title>
        <authorList>
            <person name="Sakai H."/>
            <person name="Lee S.S."/>
            <person name="Tanaka T."/>
            <person name="Numa H."/>
            <person name="Kim J."/>
            <person name="Kawahara Y."/>
            <person name="Wakimoto H."/>
            <person name="Yang C.C."/>
            <person name="Iwamoto M."/>
            <person name="Abe T."/>
            <person name="Yamada Y."/>
            <person name="Muto A."/>
            <person name="Inokuchi H."/>
            <person name="Ikemura T."/>
            <person name="Matsumoto T."/>
            <person name="Sasaki T."/>
            <person name="Itoh T."/>
        </authorList>
    </citation>
    <scope>NUCLEOTIDE SEQUENCE [LARGE SCALE GENOMIC DNA]</scope>
    <source>
        <strain evidence="11">cv. Nipponbare</strain>
    </source>
</reference>
<sequence>MVAMWNPDLKLRKLPSYLPDEEILKPHPDGVQTWIRKDFEVIEDYLDQVQVDGNSRALHLQVSPTYQEMSGNLMVEYQDDIMCRTSSSGVVALFAKHTGKVRGLSFNPNAPNLLASGAADGRIMLYDLAHPLAETIPVQVSMIPEQKPSLDEKLLVAREDSPSVKILNMGNTDHNPAGEIPFSNSEGIVAMSWCPHNPNLLLACTKNNKILVWNKKTNKVISEATAARCLYAQWSRTTPGQLAVIQEGKLRLCKLDEADVAE</sequence>
<dbReference type="InterPro" id="IPR015943">
    <property type="entry name" value="WD40/YVTN_repeat-like_dom_sf"/>
</dbReference>
<evidence type="ECO:0000313" key="10">
    <source>
        <dbReference type="EMBL" id="BAS76835.1"/>
    </source>
</evidence>
<name>A0A0P0VED1_ORYSJ</name>
<accession>A0A0P0VED1</accession>
<protein>
    <submittedName>
        <fullName evidence="10">Os02g0132800 protein</fullName>
    </submittedName>
</protein>
<keyword evidence="8" id="KW-0653">Protein transport</keyword>
<evidence type="ECO:0000256" key="3">
    <source>
        <dbReference type="ARBA" id="ARBA00022448"/>
    </source>
</evidence>
<evidence type="ECO:0000256" key="4">
    <source>
        <dbReference type="ARBA" id="ARBA00022574"/>
    </source>
</evidence>
<dbReference type="InterPro" id="IPR040251">
    <property type="entry name" value="SEC31-like"/>
</dbReference>
<dbReference type="InterPro" id="IPR001680">
    <property type="entry name" value="WD40_rpt"/>
</dbReference>
<reference evidence="11" key="1">
    <citation type="journal article" date="2005" name="Nature">
        <title>The map-based sequence of the rice genome.</title>
        <authorList>
            <consortium name="International rice genome sequencing project (IRGSP)"/>
            <person name="Matsumoto T."/>
            <person name="Wu J."/>
            <person name="Kanamori H."/>
            <person name="Katayose Y."/>
            <person name="Fujisawa M."/>
            <person name="Namiki N."/>
            <person name="Mizuno H."/>
            <person name="Yamamoto K."/>
            <person name="Antonio B.A."/>
            <person name="Baba T."/>
            <person name="Sakata K."/>
            <person name="Nagamura Y."/>
            <person name="Aoki H."/>
            <person name="Arikawa K."/>
            <person name="Arita K."/>
            <person name="Bito T."/>
            <person name="Chiden Y."/>
            <person name="Fujitsuka N."/>
            <person name="Fukunaka R."/>
            <person name="Hamada M."/>
            <person name="Harada C."/>
            <person name="Hayashi A."/>
            <person name="Hijishita S."/>
            <person name="Honda M."/>
            <person name="Hosokawa S."/>
            <person name="Ichikawa Y."/>
            <person name="Idonuma A."/>
            <person name="Iijima M."/>
            <person name="Ikeda M."/>
            <person name="Ikeno M."/>
            <person name="Ito K."/>
            <person name="Ito S."/>
            <person name="Ito T."/>
            <person name="Ito Y."/>
            <person name="Ito Y."/>
            <person name="Iwabuchi A."/>
            <person name="Kamiya K."/>
            <person name="Karasawa W."/>
            <person name="Kurita K."/>
            <person name="Katagiri S."/>
            <person name="Kikuta A."/>
            <person name="Kobayashi H."/>
            <person name="Kobayashi N."/>
            <person name="Machita K."/>
            <person name="Maehara T."/>
            <person name="Masukawa M."/>
            <person name="Mizubayashi T."/>
            <person name="Mukai Y."/>
            <person name="Nagasaki H."/>
            <person name="Nagata Y."/>
            <person name="Naito S."/>
            <person name="Nakashima M."/>
            <person name="Nakama Y."/>
            <person name="Nakamichi Y."/>
            <person name="Nakamura M."/>
            <person name="Meguro A."/>
            <person name="Negishi M."/>
            <person name="Ohta I."/>
            <person name="Ohta T."/>
            <person name="Okamoto M."/>
            <person name="Ono N."/>
            <person name="Saji S."/>
            <person name="Sakaguchi M."/>
            <person name="Sakai K."/>
            <person name="Shibata M."/>
            <person name="Shimokawa T."/>
            <person name="Song J."/>
            <person name="Takazaki Y."/>
            <person name="Terasawa K."/>
            <person name="Tsugane M."/>
            <person name="Tsuji K."/>
            <person name="Ueda S."/>
            <person name="Waki K."/>
            <person name="Yamagata H."/>
            <person name="Yamamoto M."/>
            <person name="Yamamoto S."/>
            <person name="Yamane H."/>
            <person name="Yoshiki S."/>
            <person name="Yoshihara R."/>
            <person name="Yukawa K."/>
            <person name="Zhong H."/>
            <person name="Yano M."/>
            <person name="Yuan Q."/>
            <person name="Ouyang S."/>
            <person name="Liu J."/>
            <person name="Jones K.M."/>
            <person name="Gansberger K."/>
            <person name="Moffat K."/>
            <person name="Hill J."/>
            <person name="Bera J."/>
            <person name="Fadrosh D."/>
            <person name="Jin S."/>
            <person name="Johri S."/>
            <person name="Kim M."/>
            <person name="Overton L."/>
            <person name="Reardon M."/>
            <person name="Tsitrin T."/>
            <person name="Vuong H."/>
            <person name="Weaver B."/>
            <person name="Ciecko A."/>
            <person name="Tallon L."/>
            <person name="Jackson J."/>
            <person name="Pai G."/>
            <person name="Aken S.V."/>
            <person name="Utterback T."/>
            <person name="Reidmuller S."/>
            <person name="Feldblyum T."/>
            <person name="Hsiao J."/>
            <person name="Zismann V."/>
            <person name="Iobst S."/>
            <person name="de Vazeille A.R."/>
            <person name="Buell C.R."/>
            <person name="Ying K."/>
            <person name="Li Y."/>
            <person name="Lu T."/>
            <person name="Huang Y."/>
            <person name="Zhao Q."/>
            <person name="Feng Q."/>
            <person name="Zhang L."/>
            <person name="Zhu J."/>
            <person name="Weng Q."/>
            <person name="Mu J."/>
            <person name="Lu Y."/>
            <person name="Fan D."/>
            <person name="Liu Y."/>
            <person name="Guan J."/>
            <person name="Zhang Y."/>
            <person name="Yu S."/>
            <person name="Liu X."/>
            <person name="Zhang Y."/>
            <person name="Hong G."/>
            <person name="Han B."/>
            <person name="Choisne N."/>
            <person name="Demange N."/>
            <person name="Orjeda G."/>
            <person name="Samain S."/>
            <person name="Cattolico L."/>
            <person name="Pelletier E."/>
            <person name="Couloux A."/>
            <person name="Segurens B."/>
            <person name="Wincker P."/>
            <person name="D'Hont A."/>
            <person name="Scarpelli C."/>
            <person name="Weissenbach J."/>
            <person name="Salanoubat M."/>
            <person name="Quetier F."/>
            <person name="Yu Y."/>
            <person name="Kim H.R."/>
            <person name="Rambo T."/>
            <person name="Currie J."/>
            <person name="Collura K."/>
            <person name="Luo M."/>
            <person name="Yang T."/>
            <person name="Ammiraju J.S.S."/>
            <person name="Engler F."/>
            <person name="Soderlund C."/>
            <person name="Wing R.A."/>
            <person name="Palmer L.E."/>
            <person name="de la Bastide M."/>
            <person name="Spiegel L."/>
            <person name="Nascimento L."/>
            <person name="Zutavern T."/>
            <person name="O'Shaughnessy A."/>
            <person name="Dike S."/>
            <person name="Dedhia N."/>
            <person name="Preston R."/>
            <person name="Balija V."/>
            <person name="McCombie W.R."/>
            <person name="Chow T."/>
            <person name="Chen H."/>
            <person name="Chung M."/>
            <person name="Chen C."/>
            <person name="Shaw J."/>
            <person name="Wu H."/>
            <person name="Hsiao K."/>
            <person name="Chao Y."/>
            <person name="Chu M."/>
            <person name="Cheng C."/>
            <person name="Hour A."/>
            <person name="Lee P."/>
            <person name="Lin S."/>
            <person name="Lin Y."/>
            <person name="Liou J."/>
            <person name="Liu S."/>
            <person name="Hsing Y."/>
            <person name="Raghuvanshi S."/>
            <person name="Mohanty A."/>
            <person name="Bharti A.K."/>
            <person name="Gaur A."/>
            <person name="Gupta V."/>
            <person name="Kumar D."/>
            <person name="Ravi V."/>
            <person name="Vij S."/>
            <person name="Kapur A."/>
            <person name="Khurana P."/>
            <person name="Khurana P."/>
            <person name="Khurana J.P."/>
            <person name="Tyagi A.K."/>
            <person name="Gaikwad K."/>
            <person name="Singh A."/>
            <person name="Dalal V."/>
            <person name="Srivastava S."/>
            <person name="Dixit A."/>
            <person name="Pal A.K."/>
            <person name="Ghazi I.A."/>
            <person name="Yadav M."/>
            <person name="Pandit A."/>
            <person name="Bhargava A."/>
            <person name="Sureshbabu K."/>
            <person name="Batra K."/>
            <person name="Sharma T.R."/>
            <person name="Mohapatra T."/>
            <person name="Singh N.K."/>
            <person name="Messing J."/>
            <person name="Nelson A.B."/>
            <person name="Fuks G."/>
            <person name="Kavchok S."/>
            <person name="Keizer G."/>
            <person name="Linton E."/>
            <person name="Llaca V."/>
            <person name="Song R."/>
            <person name="Tanyolac B."/>
            <person name="Young S."/>
            <person name="Ho-Il K."/>
            <person name="Hahn J.H."/>
            <person name="Sangsakoo G."/>
            <person name="Vanavichit A."/>
            <person name="de Mattos Luiz.A.T."/>
            <person name="Zimmer P.D."/>
            <person name="Malone G."/>
            <person name="Dellagostin O."/>
            <person name="de Oliveira A.C."/>
            <person name="Bevan M."/>
            <person name="Bancroft I."/>
            <person name="Minx P."/>
            <person name="Cordum H."/>
            <person name="Wilson R."/>
            <person name="Cheng Z."/>
            <person name="Jin W."/>
            <person name="Jiang J."/>
            <person name="Leong S.A."/>
            <person name="Iwama H."/>
            <person name="Gojobori T."/>
            <person name="Itoh T."/>
            <person name="Niimura Y."/>
            <person name="Fujii Y."/>
            <person name="Habara T."/>
            <person name="Sakai H."/>
            <person name="Sato Y."/>
            <person name="Wilson G."/>
            <person name="Kumar K."/>
            <person name="McCouch S."/>
            <person name="Juretic N."/>
            <person name="Hoen D."/>
            <person name="Wright S."/>
            <person name="Bruskiewich R."/>
            <person name="Bureau T."/>
            <person name="Miyao A."/>
            <person name="Hirochika H."/>
            <person name="Nishikawa T."/>
            <person name="Kadowaki K."/>
            <person name="Sugiura M."/>
            <person name="Burr B."/>
            <person name="Sasaki T."/>
        </authorList>
    </citation>
    <scope>NUCLEOTIDE SEQUENCE [LARGE SCALE GENOMIC DNA]</scope>
    <source>
        <strain evidence="11">cv. Nipponbare</strain>
    </source>
</reference>
<dbReference type="STRING" id="39947.A0A0P0VED1"/>
<comment type="similarity">
    <text evidence="2">Belongs to the WD repeat SEC31 family.</text>
</comment>
<keyword evidence="11" id="KW-1185">Reference proteome</keyword>
<keyword evidence="7" id="KW-0931">ER-Golgi transport</keyword>
<keyword evidence="5" id="KW-0677">Repeat</keyword>
<feature type="repeat" description="WD" evidence="9">
    <location>
        <begin position="94"/>
        <end position="128"/>
    </location>
</feature>
<dbReference type="EMBL" id="AP014958">
    <property type="protein sequence ID" value="BAS76835.1"/>
    <property type="molecule type" value="Genomic_DNA"/>
</dbReference>
<dbReference type="GO" id="GO:0005783">
    <property type="term" value="C:endoplasmic reticulum"/>
    <property type="evidence" value="ECO:0007669"/>
    <property type="project" value="UniProtKB-SubCell"/>
</dbReference>
<evidence type="ECO:0000256" key="1">
    <source>
        <dbReference type="ARBA" id="ARBA00004240"/>
    </source>
</evidence>
<dbReference type="Pfam" id="PF00400">
    <property type="entry name" value="WD40"/>
    <property type="match status" value="1"/>
</dbReference>
<evidence type="ECO:0000256" key="8">
    <source>
        <dbReference type="ARBA" id="ARBA00022927"/>
    </source>
</evidence>
<dbReference type="SUPFAM" id="SSF50978">
    <property type="entry name" value="WD40 repeat-like"/>
    <property type="match status" value="1"/>
</dbReference>
<dbReference type="InterPro" id="IPR036322">
    <property type="entry name" value="WD40_repeat_dom_sf"/>
</dbReference>
<evidence type="ECO:0000256" key="2">
    <source>
        <dbReference type="ARBA" id="ARBA00009358"/>
    </source>
</evidence>
<dbReference type="GO" id="GO:0006888">
    <property type="term" value="P:endoplasmic reticulum to Golgi vesicle-mediated transport"/>
    <property type="evidence" value="ECO:0007669"/>
    <property type="project" value="InterPro"/>
</dbReference>
<evidence type="ECO:0000256" key="5">
    <source>
        <dbReference type="ARBA" id="ARBA00022737"/>
    </source>
</evidence>
<organism evidence="10 11">
    <name type="scientific">Oryza sativa subsp. japonica</name>
    <name type="common">Rice</name>
    <dbReference type="NCBI Taxonomy" id="39947"/>
    <lineage>
        <taxon>Eukaryota</taxon>
        <taxon>Viridiplantae</taxon>
        <taxon>Streptophyta</taxon>
        <taxon>Embryophyta</taxon>
        <taxon>Tracheophyta</taxon>
        <taxon>Spermatophyta</taxon>
        <taxon>Magnoliopsida</taxon>
        <taxon>Liliopsida</taxon>
        <taxon>Poales</taxon>
        <taxon>Poaceae</taxon>
        <taxon>BOP clade</taxon>
        <taxon>Oryzoideae</taxon>
        <taxon>Oryzeae</taxon>
        <taxon>Oryzinae</taxon>
        <taxon>Oryza</taxon>
        <taxon>Oryza sativa</taxon>
    </lineage>
</organism>
<dbReference type="FunCoup" id="A0A0P0VED1">
    <property type="interactions" value="14"/>
</dbReference>
<gene>
    <name evidence="10" type="ordered locus">Os02g0132800</name>
    <name evidence="10" type="ORF">OSNPB_020132800</name>
</gene>